<dbReference type="InterPro" id="IPR001789">
    <property type="entry name" value="Sig_transdc_resp-reg_receiver"/>
</dbReference>
<feature type="domain" description="OmpR/PhoB-type" evidence="9">
    <location>
        <begin position="125"/>
        <end position="223"/>
    </location>
</feature>
<dbReference type="InterPro" id="IPR039420">
    <property type="entry name" value="WalR-like"/>
</dbReference>
<keyword evidence="3" id="KW-0805">Transcription regulation</keyword>
<evidence type="ECO:0000256" key="6">
    <source>
        <dbReference type="PROSITE-ProRule" id="PRU00169"/>
    </source>
</evidence>
<dbReference type="PANTHER" id="PTHR48111:SF22">
    <property type="entry name" value="REGULATOR OF RPOS"/>
    <property type="match status" value="1"/>
</dbReference>
<dbReference type="InterPro" id="IPR011006">
    <property type="entry name" value="CheY-like_superfamily"/>
</dbReference>
<evidence type="ECO:0000256" key="4">
    <source>
        <dbReference type="ARBA" id="ARBA00023125"/>
    </source>
</evidence>
<dbReference type="RefSeq" id="WP_179941496.1">
    <property type="nucleotide sequence ID" value="NZ_JACBYF010000011.1"/>
</dbReference>
<evidence type="ECO:0000256" key="5">
    <source>
        <dbReference type="ARBA" id="ARBA00023163"/>
    </source>
</evidence>
<proteinExistence type="predicted"/>
<sequence length="223" mass="25642">MLNALIVEDDILLANRIKETISEQFNTIICNNGLEAIEFLNNQDFDLIISDLILPKVNSIGIIKYLKENNKIIPIIVIANSDIYDDKAEIMNYPMAEYFVYQKSLNDLLINIDHLIQRFNNKQDTSIITYNNLTVDIANESAEFNGTKLENIKGKYLELLYFFVLNNNIILKKEEIFDRVWGVNSETTINAIEVYISGLRKELKKVGCDKYLKTIRGVGYSLS</sequence>
<dbReference type="InterPro" id="IPR001867">
    <property type="entry name" value="OmpR/PhoB-type_DNA-bd"/>
</dbReference>
<keyword evidence="4 7" id="KW-0238">DNA-binding</keyword>
<gene>
    <name evidence="10" type="ORF">HZY85_05815</name>
</gene>
<dbReference type="Gene3D" id="1.10.10.10">
    <property type="entry name" value="Winged helix-like DNA-binding domain superfamily/Winged helix DNA-binding domain"/>
    <property type="match status" value="1"/>
</dbReference>
<name>A0ABX2SZC7_9BACL</name>
<dbReference type="CDD" id="cd00383">
    <property type="entry name" value="trans_reg_C"/>
    <property type="match status" value="1"/>
</dbReference>
<dbReference type="PANTHER" id="PTHR48111">
    <property type="entry name" value="REGULATOR OF RPOS"/>
    <property type="match status" value="1"/>
</dbReference>
<dbReference type="Proteomes" id="UP000531840">
    <property type="component" value="Unassembled WGS sequence"/>
</dbReference>
<dbReference type="PROSITE" id="PS51755">
    <property type="entry name" value="OMPR_PHOB"/>
    <property type="match status" value="1"/>
</dbReference>
<evidence type="ECO:0000259" key="9">
    <source>
        <dbReference type="PROSITE" id="PS51755"/>
    </source>
</evidence>
<dbReference type="SMART" id="SM00448">
    <property type="entry name" value="REC"/>
    <property type="match status" value="1"/>
</dbReference>
<comment type="caution">
    <text evidence="10">The sequence shown here is derived from an EMBL/GenBank/DDBJ whole genome shotgun (WGS) entry which is preliminary data.</text>
</comment>
<reference evidence="10 11" key="1">
    <citation type="submission" date="2020-07" db="EMBL/GenBank/DDBJ databases">
        <title>MOT database genomes.</title>
        <authorList>
            <person name="Joseph S."/>
            <person name="Aduse-Opoku J."/>
            <person name="Hashim A."/>
            <person name="Wade W."/>
            <person name="Curtis M."/>
        </authorList>
    </citation>
    <scope>NUCLEOTIDE SEQUENCE [LARGE SCALE GENOMIC DNA]</scope>
    <source>
        <strain evidence="10 11">CIP 106318</strain>
    </source>
</reference>
<dbReference type="SMART" id="SM00862">
    <property type="entry name" value="Trans_reg_C"/>
    <property type="match status" value="1"/>
</dbReference>
<dbReference type="EMBL" id="JACBYF010000011">
    <property type="protein sequence ID" value="NYS47708.1"/>
    <property type="molecule type" value="Genomic_DNA"/>
</dbReference>
<evidence type="ECO:0000259" key="8">
    <source>
        <dbReference type="PROSITE" id="PS50110"/>
    </source>
</evidence>
<evidence type="ECO:0000313" key="11">
    <source>
        <dbReference type="Proteomes" id="UP000531840"/>
    </source>
</evidence>
<organism evidence="10 11">
    <name type="scientific">Gemelliphila palaticanis</name>
    <dbReference type="NCBI Taxonomy" id="81950"/>
    <lineage>
        <taxon>Bacteria</taxon>
        <taxon>Bacillati</taxon>
        <taxon>Bacillota</taxon>
        <taxon>Bacilli</taxon>
        <taxon>Bacillales</taxon>
        <taxon>Gemellaceae</taxon>
        <taxon>Gemelliphila</taxon>
    </lineage>
</organism>
<keyword evidence="1 6" id="KW-0597">Phosphoprotein</keyword>
<dbReference type="Gene3D" id="3.40.50.2300">
    <property type="match status" value="1"/>
</dbReference>
<dbReference type="InterPro" id="IPR036388">
    <property type="entry name" value="WH-like_DNA-bd_sf"/>
</dbReference>
<dbReference type="Pfam" id="PF00072">
    <property type="entry name" value="Response_reg"/>
    <property type="match status" value="1"/>
</dbReference>
<dbReference type="InterPro" id="IPR016032">
    <property type="entry name" value="Sig_transdc_resp-reg_C-effctor"/>
</dbReference>
<evidence type="ECO:0000256" key="2">
    <source>
        <dbReference type="ARBA" id="ARBA00023012"/>
    </source>
</evidence>
<feature type="domain" description="Response regulatory" evidence="8">
    <location>
        <begin position="3"/>
        <end position="116"/>
    </location>
</feature>
<evidence type="ECO:0000256" key="1">
    <source>
        <dbReference type="ARBA" id="ARBA00022553"/>
    </source>
</evidence>
<evidence type="ECO:0000256" key="3">
    <source>
        <dbReference type="ARBA" id="ARBA00023015"/>
    </source>
</evidence>
<dbReference type="PROSITE" id="PS50110">
    <property type="entry name" value="RESPONSE_REGULATORY"/>
    <property type="match status" value="1"/>
</dbReference>
<dbReference type="SUPFAM" id="SSF46894">
    <property type="entry name" value="C-terminal effector domain of the bipartite response regulators"/>
    <property type="match status" value="1"/>
</dbReference>
<keyword evidence="2" id="KW-0902">Two-component regulatory system</keyword>
<protein>
    <submittedName>
        <fullName evidence="10">Response regulator transcription factor</fullName>
    </submittedName>
</protein>
<keyword evidence="11" id="KW-1185">Reference proteome</keyword>
<dbReference type="Pfam" id="PF00486">
    <property type="entry name" value="Trans_reg_C"/>
    <property type="match status" value="1"/>
</dbReference>
<keyword evidence="5" id="KW-0804">Transcription</keyword>
<evidence type="ECO:0000256" key="7">
    <source>
        <dbReference type="PROSITE-ProRule" id="PRU01091"/>
    </source>
</evidence>
<feature type="modified residue" description="4-aspartylphosphate" evidence="6">
    <location>
        <position position="51"/>
    </location>
</feature>
<evidence type="ECO:0000313" key="10">
    <source>
        <dbReference type="EMBL" id="NYS47708.1"/>
    </source>
</evidence>
<dbReference type="SUPFAM" id="SSF52172">
    <property type="entry name" value="CheY-like"/>
    <property type="match status" value="1"/>
</dbReference>
<feature type="DNA-binding region" description="OmpR/PhoB-type" evidence="7">
    <location>
        <begin position="125"/>
        <end position="223"/>
    </location>
</feature>
<accession>A0ABX2SZC7</accession>